<evidence type="ECO:0000313" key="3">
    <source>
        <dbReference type="Proteomes" id="UP000738349"/>
    </source>
</evidence>
<dbReference type="EMBL" id="JAGMUV010000018">
    <property type="protein sequence ID" value="KAH7129237.1"/>
    <property type="molecule type" value="Genomic_DNA"/>
</dbReference>
<dbReference type="InterPro" id="IPR002347">
    <property type="entry name" value="SDR_fam"/>
</dbReference>
<dbReference type="PANTHER" id="PTHR43157">
    <property type="entry name" value="PHOSPHATIDYLINOSITOL-GLYCAN BIOSYNTHESIS CLASS F PROTEIN-RELATED"/>
    <property type="match status" value="1"/>
</dbReference>
<comment type="caution">
    <text evidence="2">The sequence shown here is derived from an EMBL/GenBank/DDBJ whole genome shotgun (WGS) entry which is preliminary data.</text>
</comment>
<dbReference type="GO" id="GO:0016491">
    <property type="term" value="F:oxidoreductase activity"/>
    <property type="evidence" value="ECO:0007669"/>
    <property type="project" value="UniProtKB-KW"/>
</dbReference>
<protein>
    <submittedName>
        <fullName evidence="2">Short-chain dehydrogenase/ reductase</fullName>
    </submittedName>
</protein>
<organism evidence="2 3">
    <name type="scientific">Dactylonectria macrodidyma</name>
    <dbReference type="NCBI Taxonomy" id="307937"/>
    <lineage>
        <taxon>Eukaryota</taxon>
        <taxon>Fungi</taxon>
        <taxon>Dikarya</taxon>
        <taxon>Ascomycota</taxon>
        <taxon>Pezizomycotina</taxon>
        <taxon>Sordariomycetes</taxon>
        <taxon>Hypocreomycetidae</taxon>
        <taxon>Hypocreales</taxon>
        <taxon>Nectriaceae</taxon>
        <taxon>Dactylonectria</taxon>
    </lineage>
</organism>
<dbReference type="InterPro" id="IPR036291">
    <property type="entry name" value="NAD(P)-bd_dom_sf"/>
</dbReference>
<dbReference type="PANTHER" id="PTHR43157:SF31">
    <property type="entry name" value="PHOSPHATIDYLINOSITOL-GLYCAN BIOSYNTHESIS CLASS F PROTEIN"/>
    <property type="match status" value="1"/>
</dbReference>
<dbReference type="OrthoDB" id="191139at2759"/>
<proteinExistence type="predicted"/>
<accession>A0A9P9E259</accession>
<evidence type="ECO:0000313" key="2">
    <source>
        <dbReference type="EMBL" id="KAH7129237.1"/>
    </source>
</evidence>
<dbReference type="Gene3D" id="3.40.50.720">
    <property type="entry name" value="NAD(P)-binding Rossmann-like Domain"/>
    <property type="match status" value="1"/>
</dbReference>
<sequence length="312" mass="34809">MAPLIDNNTAGSLLIEKFAENIRNKVILITGTSTGSIGALFCVAISKARPSLVILAGRNAVSLQKTEDEIKAIDQNVQTRPLIIDVASFQSVRAAAAQVNSWVDVPHIDLLVNNAEIMGVPYSKTEDGFEKHFATNYRGHFLLTNLVMDKILASQAHRVVIDGKHYDMWRAYGHSKTASSLMAVSLAQKLRKKRLQAFSPSPGVYNDSNMMRGIDIGIAEILETLSAADVIIGTSMMHPEQQYNYKSADQIIARHIFCSFCDDIKGHNGGYFDQCRIADQYKEEVYPWAIDRIEADRLWTLSEKLVGHEFKY</sequence>
<dbReference type="Proteomes" id="UP000738349">
    <property type="component" value="Unassembled WGS sequence"/>
</dbReference>
<keyword evidence="3" id="KW-1185">Reference proteome</keyword>
<dbReference type="Pfam" id="PF00106">
    <property type="entry name" value="adh_short"/>
    <property type="match status" value="1"/>
</dbReference>
<reference evidence="2" key="1">
    <citation type="journal article" date="2021" name="Nat. Commun.">
        <title>Genetic determinants of endophytism in the Arabidopsis root mycobiome.</title>
        <authorList>
            <person name="Mesny F."/>
            <person name="Miyauchi S."/>
            <person name="Thiergart T."/>
            <person name="Pickel B."/>
            <person name="Atanasova L."/>
            <person name="Karlsson M."/>
            <person name="Huettel B."/>
            <person name="Barry K.W."/>
            <person name="Haridas S."/>
            <person name="Chen C."/>
            <person name="Bauer D."/>
            <person name="Andreopoulos W."/>
            <person name="Pangilinan J."/>
            <person name="LaButti K."/>
            <person name="Riley R."/>
            <person name="Lipzen A."/>
            <person name="Clum A."/>
            <person name="Drula E."/>
            <person name="Henrissat B."/>
            <person name="Kohler A."/>
            <person name="Grigoriev I.V."/>
            <person name="Martin F.M."/>
            <person name="Hacquard S."/>
        </authorList>
    </citation>
    <scope>NUCLEOTIDE SEQUENCE</scope>
    <source>
        <strain evidence="2">MPI-CAGE-AT-0147</strain>
    </source>
</reference>
<keyword evidence="1" id="KW-0560">Oxidoreductase</keyword>
<gene>
    <name evidence="2" type="ORF">EDB81DRAFT_889002</name>
</gene>
<name>A0A9P9E259_9HYPO</name>
<dbReference type="AlphaFoldDB" id="A0A9P9E259"/>
<evidence type="ECO:0000256" key="1">
    <source>
        <dbReference type="ARBA" id="ARBA00023002"/>
    </source>
</evidence>
<dbReference type="SUPFAM" id="SSF51735">
    <property type="entry name" value="NAD(P)-binding Rossmann-fold domains"/>
    <property type="match status" value="1"/>
</dbReference>